<evidence type="ECO:0000313" key="2">
    <source>
        <dbReference type="Proteomes" id="UP000198850"/>
    </source>
</evidence>
<dbReference type="InterPro" id="IPR029044">
    <property type="entry name" value="Nucleotide-diphossugar_trans"/>
</dbReference>
<keyword evidence="2" id="KW-1185">Reference proteome</keyword>
<evidence type="ECO:0008006" key="3">
    <source>
        <dbReference type="Google" id="ProtNLM"/>
    </source>
</evidence>
<dbReference type="STRING" id="425514.SAMN05443550_11373"/>
<dbReference type="SUPFAM" id="SSF53448">
    <property type="entry name" value="Nucleotide-diphospho-sugar transferases"/>
    <property type="match status" value="1"/>
</dbReference>
<organism evidence="1 2">
    <name type="scientific">Pedobacter hartonius</name>
    <dbReference type="NCBI Taxonomy" id="425514"/>
    <lineage>
        <taxon>Bacteria</taxon>
        <taxon>Pseudomonadati</taxon>
        <taxon>Bacteroidota</taxon>
        <taxon>Sphingobacteriia</taxon>
        <taxon>Sphingobacteriales</taxon>
        <taxon>Sphingobacteriaceae</taxon>
        <taxon>Pedobacter</taxon>
    </lineage>
</organism>
<name>A0A1H4H6A2_9SPHI</name>
<evidence type="ECO:0000313" key="1">
    <source>
        <dbReference type="EMBL" id="SEB16618.1"/>
    </source>
</evidence>
<protein>
    <recommendedName>
        <fullName evidence="3">Glycosyl transferase</fullName>
    </recommendedName>
</protein>
<sequence>MLKFCTLFNTTYLTRGLAMYNSLKQECESFHLYIFAFDGNSYDLLSAMELEHVTVISLQAFENERLLAIKDGRTAGEYCWTCASSTIKYCIEEFNLDHCTYVDADLLFFSDPGVLVAEMAEKSVLITEHRYTPGYDQTSTSGIYCVQFVTFKSTAAGLEVLNWWVDACIEWCFNRMEDNKFGDQKYLDDWLSRFDCIHVLQYLGGGVAPWNVQQYNFMHSGKHITGTALASGDNFDLVFYHFHDFHYLKGENYCLSAPQYVLDRNSVKHIYKPYTRALTIAKAQIFEQNREIAAHELIEDISWITAVIGRSILFFLRGYYKNFYRQRTIEYGVVSVKMFNIF</sequence>
<dbReference type="EMBL" id="FNRA01000013">
    <property type="protein sequence ID" value="SEB16618.1"/>
    <property type="molecule type" value="Genomic_DNA"/>
</dbReference>
<dbReference type="AlphaFoldDB" id="A0A1H4H6A2"/>
<accession>A0A1H4H6A2</accession>
<gene>
    <name evidence="1" type="ORF">SAMN05443550_11373</name>
</gene>
<proteinExistence type="predicted"/>
<dbReference type="RefSeq" id="WP_175470649.1">
    <property type="nucleotide sequence ID" value="NZ_FNRA01000013.1"/>
</dbReference>
<dbReference type="Proteomes" id="UP000198850">
    <property type="component" value="Unassembled WGS sequence"/>
</dbReference>
<reference evidence="1 2" key="1">
    <citation type="submission" date="2016-10" db="EMBL/GenBank/DDBJ databases">
        <authorList>
            <person name="de Groot N.N."/>
        </authorList>
    </citation>
    <scope>NUCLEOTIDE SEQUENCE [LARGE SCALE GENOMIC DNA]</scope>
    <source>
        <strain evidence="1 2">DSM 19033</strain>
    </source>
</reference>